<dbReference type="GO" id="GO:0008168">
    <property type="term" value="F:methyltransferase activity"/>
    <property type="evidence" value="ECO:0007669"/>
    <property type="project" value="UniProtKB-KW"/>
</dbReference>
<dbReference type="Gene3D" id="3.40.50.150">
    <property type="entry name" value="Vaccinia Virus protein VP39"/>
    <property type="match status" value="1"/>
</dbReference>
<dbReference type="InterPro" id="IPR029063">
    <property type="entry name" value="SAM-dependent_MTases_sf"/>
</dbReference>
<reference evidence="1 2" key="1">
    <citation type="submission" date="2023-12" db="EMBL/GenBank/DDBJ databases">
        <title>Description of an unclassified Opitutus bacterium of Verrucomicrobiota.</title>
        <authorList>
            <person name="Zhang D.-F."/>
        </authorList>
    </citation>
    <scope>NUCLEOTIDE SEQUENCE [LARGE SCALE GENOMIC DNA]</scope>
    <source>
        <strain evidence="1 2">WL0086</strain>
    </source>
</reference>
<evidence type="ECO:0000313" key="2">
    <source>
        <dbReference type="Proteomes" id="UP000738431"/>
    </source>
</evidence>
<organism evidence="1 2">
    <name type="scientific">Actomonas aquatica</name>
    <dbReference type="NCBI Taxonomy" id="2866162"/>
    <lineage>
        <taxon>Bacteria</taxon>
        <taxon>Pseudomonadati</taxon>
        <taxon>Verrucomicrobiota</taxon>
        <taxon>Opitutia</taxon>
        <taxon>Opitutales</taxon>
        <taxon>Opitutaceae</taxon>
        <taxon>Actomonas</taxon>
    </lineage>
</organism>
<gene>
    <name evidence="1" type="ORF">K1X11_016655</name>
</gene>
<evidence type="ECO:0000313" key="1">
    <source>
        <dbReference type="EMBL" id="WRQ86448.1"/>
    </source>
</evidence>
<dbReference type="SUPFAM" id="SSF53335">
    <property type="entry name" value="S-adenosyl-L-methionine-dependent methyltransferases"/>
    <property type="match status" value="1"/>
</dbReference>
<keyword evidence="1" id="KW-0489">Methyltransferase</keyword>
<dbReference type="EC" id="2.1.-.-" evidence="1"/>
<accession>A0ABZ1C533</accession>
<dbReference type="CDD" id="cd02440">
    <property type="entry name" value="AdoMet_MTases"/>
    <property type="match status" value="1"/>
</dbReference>
<dbReference type="RefSeq" id="WP_221031370.1">
    <property type="nucleotide sequence ID" value="NZ_CP139781.1"/>
</dbReference>
<keyword evidence="1" id="KW-0808">Transferase</keyword>
<protein>
    <submittedName>
        <fullName evidence="1">Class I SAM-dependent methyltransferase</fullName>
        <ecNumber evidence="1">2.1.-.-</ecNumber>
    </submittedName>
</protein>
<keyword evidence="2" id="KW-1185">Reference proteome</keyword>
<dbReference type="Proteomes" id="UP000738431">
    <property type="component" value="Chromosome"/>
</dbReference>
<name>A0ABZ1C533_9BACT</name>
<proteinExistence type="predicted"/>
<sequence length="213" mass="23379">MSTARNHVREQEAGIYIGNQEDKANLSNPISRALVQGFDRAFLAALAAAAPRSILEVGCGEGRLATLMAEQHPVDILATDFSTALIAGNAPLATERLHFAQASAYELSRTAHARDVVVCCEVLEHLEEPAIGLARMHALGARYYVLSVPHEPIWRVLNMARGKYWGDLGNTPGHLNHWTGAAFGRLLATQGFTVERWLNPFPWLMVLARRTST</sequence>
<dbReference type="Pfam" id="PF13489">
    <property type="entry name" value="Methyltransf_23"/>
    <property type="match status" value="1"/>
</dbReference>
<dbReference type="GO" id="GO:0032259">
    <property type="term" value="P:methylation"/>
    <property type="evidence" value="ECO:0007669"/>
    <property type="project" value="UniProtKB-KW"/>
</dbReference>
<dbReference type="EMBL" id="CP139781">
    <property type="protein sequence ID" value="WRQ86448.1"/>
    <property type="molecule type" value="Genomic_DNA"/>
</dbReference>